<reference evidence="1 2" key="1">
    <citation type="submission" date="2019-01" db="EMBL/GenBank/DDBJ databases">
        <title>The draft genome of Rhizobium sp. 24NR.</title>
        <authorList>
            <person name="Liu L."/>
            <person name="Liang L."/>
            <person name="Shi S."/>
            <person name="Xu L."/>
            <person name="Wang X."/>
            <person name="Li L."/>
            <person name="Zhang X."/>
        </authorList>
    </citation>
    <scope>NUCLEOTIDE SEQUENCE [LARGE SCALE GENOMIC DNA]</scope>
    <source>
        <strain evidence="1 2">24NR</strain>
    </source>
</reference>
<dbReference type="AlphaFoldDB" id="A0A3S3VTH0"/>
<organism evidence="1 2">
    <name type="scientific">Neorhizobium lilium</name>
    <dbReference type="NCBI Taxonomy" id="2503024"/>
    <lineage>
        <taxon>Bacteria</taxon>
        <taxon>Pseudomonadati</taxon>
        <taxon>Pseudomonadota</taxon>
        <taxon>Alphaproteobacteria</taxon>
        <taxon>Hyphomicrobiales</taxon>
        <taxon>Rhizobiaceae</taxon>
        <taxon>Rhizobium/Agrobacterium group</taxon>
        <taxon>Neorhizobium</taxon>
    </lineage>
</organism>
<comment type="caution">
    <text evidence="1">The sequence shown here is derived from an EMBL/GenBank/DDBJ whole genome shotgun (WGS) entry which is preliminary data.</text>
</comment>
<dbReference type="Proteomes" id="UP000287687">
    <property type="component" value="Unassembled WGS sequence"/>
</dbReference>
<accession>A0A3S3VTH0</accession>
<keyword evidence="2" id="KW-1185">Reference proteome</keyword>
<evidence type="ECO:0000313" key="1">
    <source>
        <dbReference type="EMBL" id="RWX81513.1"/>
    </source>
</evidence>
<name>A0A3S3VTH0_9HYPH</name>
<dbReference type="OrthoDB" id="8371079at2"/>
<sequence>MVFSSHDTLEPGDIALLRRVLEEVCDDKSIPLDHPDAQEIARDLVNWFLFGIKDPLELRKMLDPLPI</sequence>
<dbReference type="RefSeq" id="WP_128441404.1">
    <property type="nucleotide sequence ID" value="NZ_SBIP01000001.1"/>
</dbReference>
<evidence type="ECO:0000313" key="2">
    <source>
        <dbReference type="Proteomes" id="UP000287687"/>
    </source>
</evidence>
<gene>
    <name evidence="1" type="ORF">EPK99_04300</name>
</gene>
<proteinExistence type="predicted"/>
<dbReference type="EMBL" id="SBIP01000001">
    <property type="protein sequence ID" value="RWX81513.1"/>
    <property type="molecule type" value="Genomic_DNA"/>
</dbReference>
<protein>
    <submittedName>
        <fullName evidence="1">Uncharacterized protein</fullName>
    </submittedName>
</protein>